<dbReference type="Proteomes" id="UP000789860">
    <property type="component" value="Unassembled WGS sequence"/>
</dbReference>
<dbReference type="EMBL" id="CAJVPM010000307">
    <property type="protein sequence ID" value="CAG8440965.1"/>
    <property type="molecule type" value="Genomic_DNA"/>
</dbReference>
<evidence type="ECO:0000313" key="1">
    <source>
        <dbReference type="EMBL" id="CAG8440965.1"/>
    </source>
</evidence>
<organism evidence="1 2">
    <name type="scientific">Scutellospora calospora</name>
    <dbReference type="NCBI Taxonomy" id="85575"/>
    <lineage>
        <taxon>Eukaryota</taxon>
        <taxon>Fungi</taxon>
        <taxon>Fungi incertae sedis</taxon>
        <taxon>Mucoromycota</taxon>
        <taxon>Glomeromycotina</taxon>
        <taxon>Glomeromycetes</taxon>
        <taxon>Diversisporales</taxon>
        <taxon>Gigasporaceae</taxon>
        <taxon>Scutellospora</taxon>
    </lineage>
</organism>
<evidence type="ECO:0000313" key="2">
    <source>
        <dbReference type="Proteomes" id="UP000789860"/>
    </source>
</evidence>
<name>A0ACA9JXR4_9GLOM</name>
<accession>A0ACA9JXR4</accession>
<reference evidence="1" key="1">
    <citation type="submission" date="2021-06" db="EMBL/GenBank/DDBJ databases">
        <authorList>
            <person name="Kallberg Y."/>
            <person name="Tangrot J."/>
            <person name="Rosling A."/>
        </authorList>
    </citation>
    <scope>NUCLEOTIDE SEQUENCE</scope>
    <source>
        <strain evidence="1">AU212A</strain>
    </source>
</reference>
<protein>
    <submittedName>
        <fullName evidence="1">11161_t:CDS:1</fullName>
    </submittedName>
</protein>
<keyword evidence="2" id="KW-1185">Reference proteome</keyword>
<comment type="caution">
    <text evidence="1">The sequence shown here is derived from an EMBL/GenBank/DDBJ whole genome shotgun (WGS) entry which is preliminary data.</text>
</comment>
<gene>
    <name evidence="1" type="ORF">SCALOS_LOCUS618</name>
</gene>
<proteinExistence type="predicted"/>
<sequence length="188" mass="21781">MAKGKLRQNEGPCAICSQQGFKEKFRKLTRNLLARVKEHLDITDQLQINDQLCQLHYNNYISGDANNQSKNINNLVIAEVRIFDPKSTTKVVEREEELIESNKEGISFKELLEDNDNESLDDVNSQIENKTESINKMKVKYLFELNNSDKEDNSINKEIQPKKIVQVKEKNDIYKCNDNIPSVELIHN</sequence>